<accession>A0A417XYH3</accession>
<gene>
    <name evidence="1" type="ORF">D0Z08_19490</name>
</gene>
<dbReference type="Proteomes" id="UP000283644">
    <property type="component" value="Unassembled WGS sequence"/>
</dbReference>
<sequence>MVRDAADADALAHLNAADPALEASLRAALLATNRQAGLVGLVQIHQQRRSQTADPEWKAAHAAAIAHYERERANASTAARALMLAARTTRDGGALAPALVLLAEHIGGPGGVAHWVLLDALRIFRALDLNDGGWVVVRRLLAFHERQHDTRWDLYRRGILTHREAIGEIWSLIADLWHVAPGDLEKQSVRVTVGRRVEAAVERCDFEELYDAWLWHAHVAHEPPSPYLEAEFALAQMRVVERLILP</sequence>
<protein>
    <submittedName>
        <fullName evidence="1">Uncharacterized protein</fullName>
    </submittedName>
</protein>
<keyword evidence="2" id="KW-1185">Reference proteome</keyword>
<evidence type="ECO:0000313" key="1">
    <source>
        <dbReference type="EMBL" id="RHW25413.1"/>
    </source>
</evidence>
<proteinExistence type="predicted"/>
<reference evidence="1 2" key="1">
    <citation type="submission" date="2018-09" db="EMBL/GenBank/DDBJ databases">
        <title>Genome sequencing of Nocardioides immobilis CCTCC AB 2017083 for comparison to Nocardioides silvaticus.</title>
        <authorList>
            <person name="Li C."/>
            <person name="Wang G."/>
        </authorList>
    </citation>
    <scope>NUCLEOTIDE SEQUENCE [LARGE SCALE GENOMIC DNA]</scope>
    <source>
        <strain evidence="1 2">CCTCC AB 2017083</strain>
    </source>
</reference>
<evidence type="ECO:0000313" key="2">
    <source>
        <dbReference type="Proteomes" id="UP000283644"/>
    </source>
</evidence>
<dbReference type="EMBL" id="QXGH01000024">
    <property type="protein sequence ID" value="RHW25413.1"/>
    <property type="molecule type" value="Genomic_DNA"/>
</dbReference>
<comment type="caution">
    <text evidence="1">The sequence shown here is derived from an EMBL/GenBank/DDBJ whole genome shotgun (WGS) entry which is preliminary data.</text>
</comment>
<name>A0A417XYH3_9ACTN</name>
<dbReference type="AlphaFoldDB" id="A0A417XYH3"/>
<organism evidence="1 2">
    <name type="scientific">Nocardioides immobilis</name>
    <dbReference type="NCBI Taxonomy" id="2049295"/>
    <lineage>
        <taxon>Bacteria</taxon>
        <taxon>Bacillati</taxon>
        <taxon>Actinomycetota</taxon>
        <taxon>Actinomycetes</taxon>
        <taxon>Propionibacteriales</taxon>
        <taxon>Nocardioidaceae</taxon>
        <taxon>Nocardioides</taxon>
    </lineage>
</organism>